<dbReference type="EMBL" id="AJ890364">
    <property type="protein sequence ID" value="CAI65686.1"/>
    <property type="molecule type" value="Genomic_DNA"/>
</dbReference>
<evidence type="ECO:0000313" key="2">
    <source>
        <dbReference type="Proteomes" id="UP000000863"/>
    </source>
</evidence>
<accession>Q4A2M0</accession>
<dbReference type="GeneID" id="3655054"/>
<name>Q4A2M0_EHV8U</name>
<dbReference type="RefSeq" id="YP_294017.1">
    <property type="nucleotide sequence ID" value="NC_007346.1"/>
</dbReference>
<evidence type="ECO:0000313" key="1">
    <source>
        <dbReference type="EMBL" id="CAI65686.1"/>
    </source>
</evidence>
<protein>
    <submittedName>
        <fullName evidence="1">Uncharacterized protein</fullName>
    </submittedName>
</protein>
<sequence length="90" mass="10020">MLSFIVASTAMSMDPVMKLRVNTRTMMSVHDANNNFPVTSAMHRALASYYQSSAPLPSCVDAKMLHTVDDMEASLSENLKQYLRDLESGF</sequence>
<dbReference type="Proteomes" id="UP000000863">
    <property type="component" value="Segment"/>
</dbReference>
<reference evidence="1 2" key="1">
    <citation type="journal article" date="2005" name="Science">
        <title>Complete genome sequence and lytic phase transcription profile of a Coccolithovirus.</title>
        <authorList>
            <person name="Wilson W.H."/>
            <person name="Schroeder D.C."/>
            <person name="Allen M.J."/>
            <person name="Holden M.T.G."/>
            <person name="Parkhill J."/>
            <person name="Barrell B.G."/>
            <person name="Churcher C."/>
            <person name="Hamlin N."/>
            <person name="Mungall K."/>
            <person name="Norbertczak H."/>
            <person name="Quail M.A."/>
            <person name="Price C."/>
            <person name="Rabbinowitsch E."/>
            <person name="Walker D."/>
            <person name="Craigon M."/>
            <person name="Roy D."/>
            <person name="Ghazal P."/>
        </authorList>
    </citation>
    <scope>NUCLEOTIDE SEQUENCE [LARGE SCALE GENOMIC DNA]</scope>
    <source>
        <strain evidence="2">Isolate United Kingdom/English Channel/1999</strain>
    </source>
</reference>
<organism evidence="1 2">
    <name type="scientific">Emiliania huxleyi virus 86 (isolate United Kingdom/English Channel/1999)</name>
    <name type="common">EhV-86</name>
    <dbReference type="NCBI Taxonomy" id="654925"/>
    <lineage>
        <taxon>Viruses</taxon>
        <taxon>Varidnaviria</taxon>
        <taxon>Bamfordvirae</taxon>
        <taxon>Nucleocytoviricota</taxon>
        <taxon>Megaviricetes</taxon>
        <taxon>Algavirales</taxon>
        <taxon>Phycodnaviridae</taxon>
        <taxon>Coccolithovirus</taxon>
        <taxon>Coccolithovirus huxleyi</taxon>
        <taxon>Emiliania huxleyi virus 86</taxon>
    </lineage>
</organism>
<organismHost>
    <name type="scientific">Emiliania huxleyi</name>
    <name type="common">Coccolithophore</name>
    <name type="synonym">Pontosphaera huxleyi</name>
    <dbReference type="NCBI Taxonomy" id="2903"/>
</organismHost>
<keyword evidence="2" id="KW-1185">Reference proteome</keyword>
<gene>
    <name evidence="1" type="ORF">EhV262</name>
</gene>
<proteinExistence type="predicted"/>
<dbReference type="KEGG" id="vg:3655054"/>